<keyword evidence="1" id="KW-1133">Transmembrane helix</keyword>
<sequence length="226" mass="25654">MKVKAYGVRIAVLFILILFGGTFAQAEVLPPGMLIGDSEGINVDGTGEYYVHKEDLHPGEKFTKKIKMMNTEKNDRPYLLEMDIAPTEKDGEIDFYEAIFVTMTLDGKEIYRGNLVGEGTPNMQTKRLNLGSYAYGEFAELQVTFEVADNLPEEVWQSESYAIIKWNFYATKANNPDKPDPKPKPGILPQTGEEWRSLLYKIITGIFIISVTLLFIRRRKNRDSQG</sequence>
<dbReference type="RefSeq" id="WP_209530397.1">
    <property type="nucleotide sequence ID" value="NZ_JAEEGA010000012.1"/>
</dbReference>
<reference evidence="2" key="1">
    <citation type="submission" date="2020-12" db="EMBL/GenBank/DDBJ databases">
        <title>Vagococcus allomyrinae sp. nov. and Enterococcus lavae sp. nov., isolated from the larvae of Allomyrina dichotoma.</title>
        <authorList>
            <person name="Lee S.D."/>
        </authorList>
    </citation>
    <scope>NUCLEOTIDE SEQUENCE</scope>
    <source>
        <strain evidence="2">BWB3-3</strain>
    </source>
</reference>
<dbReference type="NCBIfam" id="TIGR01167">
    <property type="entry name" value="LPXTG_anchor"/>
    <property type="match status" value="1"/>
</dbReference>
<accession>A0A940SWB8</accession>
<protein>
    <submittedName>
        <fullName evidence="2">LPXTG cell wall anchor domain-containing protein</fullName>
    </submittedName>
</protein>
<gene>
    <name evidence="2" type="ORF">I6N95_17545</name>
</gene>
<dbReference type="EMBL" id="JAEEGA010000012">
    <property type="protein sequence ID" value="MBP1042824.1"/>
    <property type="molecule type" value="Genomic_DNA"/>
</dbReference>
<organism evidence="2 3">
    <name type="scientific">Vagococcus allomyrinae</name>
    <dbReference type="NCBI Taxonomy" id="2794353"/>
    <lineage>
        <taxon>Bacteria</taxon>
        <taxon>Bacillati</taxon>
        <taxon>Bacillota</taxon>
        <taxon>Bacilli</taxon>
        <taxon>Lactobacillales</taxon>
        <taxon>Enterococcaceae</taxon>
        <taxon>Vagococcus</taxon>
    </lineage>
</organism>
<keyword evidence="3" id="KW-1185">Reference proteome</keyword>
<name>A0A940SWB8_9ENTE</name>
<feature type="transmembrane region" description="Helical" evidence="1">
    <location>
        <begin position="198"/>
        <end position="216"/>
    </location>
</feature>
<evidence type="ECO:0000313" key="3">
    <source>
        <dbReference type="Proteomes" id="UP000674938"/>
    </source>
</evidence>
<evidence type="ECO:0000313" key="2">
    <source>
        <dbReference type="EMBL" id="MBP1042824.1"/>
    </source>
</evidence>
<dbReference type="Proteomes" id="UP000674938">
    <property type="component" value="Unassembled WGS sequence"/>
</dbReference>
<proteinExistence type="predicted"/>
<comment type="caution">
    <text evidence="2">The sequence shown here is derived from an EMBL/GenBank/DDBJ whole genome shotgun (WGS) entry which is preliminary data.</text>
</comment>
<keyword evidence="1" id="KW-0812">Transmembrane</keyword>
<keyword evidence="1" id="KW-0472">Membrane</keyword>
<dbReference type="AlphaFoldDB" id="A0A940SWB8"/>
<evidence type="ECO:0000256" key="1">
    <source>
        <dbReference type="SAM" id="Phobius"/>
    </source>
</evidence>